<proteinExistence type="predicted"/>
<evidence type="ECO:0000313" key="2">
    <source>
        <dbReference type="Proteomes" id="UP000824881"/>
    </source>
</evidence>
<keyword evidence="2" id="KW-1185">Reference proteome</keyword>
<dbReference type="EMBL" id="WQMT02000003">
    <property type="protein sequence ID" value="KAG9224876.1"/>
    <property type="molecule type" value="Genomic_DNA"/>
</dbReference>
<dbReference type="Proteomes" id="UP000824881">
    <property type="component" value="Unassembled WGS sequence"/>
</dbReference>
<name>A0ACB7J449_PLECO</name>
<sequence>MSRVELARINALTFYKGEETTWRRTSALPQLVCVGKPCTLYQPEVVRCKNIGGHGTEVDWKCEADLPESLRFGRVEVSCEGYSGPGDPYVLKGSCSLNYRLVQVHDTLRTHNEESSFSIGAIIFSVLWFSVLAFVLYSLFSACWRNTSRSPRPPGSGGSNQGGSSGWFPGGHDDHTGPHGPPPPYSKEPQPSQPGWRPGFWTGAALGGLGTHLFNSTRRTEQYAPRSSMWDWEYDRVRPTTSFFSAPRRTAAYSEDRGEGSSNLGSMRRSTGLGGLHPTNNKMKLVVSALVSLAIWATSASATAVYGQCGGIGFSGDTTCVSGSSCQKLNDYYSQCLPGAAAPSSTPSQPASTTSAAPTPTSTKFKLFGVNQSGAEFGETKIPGVLGTDYTWPAPSSIDYFVGKGFNSFRIPFKLERLSPPAGGLTSPNFDSAYLASLKSTVSYITGKGAFAIIEPHNYARYVDNVITSTSDFATWWGNVANQFKSNDHVVFDIINEPYGIPATDAFALNQAAVNAIRAAGATSQLILVEGTAWTGAWTWESSGNAAAFVGLTDPSNNIAIEMHQYLDSDGSGTSPTCVSSTIGVERLQAATAWLQQHGFKGVLGEIGAGSNDVCIAAVKGALQHLQQSNGVWLGALWWAAGPWWGDYFQSIEPPTGAAVSRILPEALQPFL</sequence>
<reference evidence="1 2" key="1">
    <citation type="journal article" date="2021" name="Appl. Environ. Microbiol.">
        <title>Genetic linkage and physical mapping for an oyster mushroom Pleurotus cornucopiae and QTL analysis for the trait cap color.</title>
        <authorList>
            <person name="Zhang Y."/>
            <person name="Gao W."/>
            <person name="Sonnenberg A."/>
            <person name="Chen Q."/>
            <person name="Zhang J."/>
            <person name="Huang C."/>
        </authorList>
    </citation>
    <scope>NUCLEOTIDE SEQUENCE [LARGE SCALE GENOMIC DNA]</scope>
    <source>
        <strain evidence="1">CCMSSC00406</strain>
    </source>
</reference>
<gene>
    <name evidence="1" type="ORF">CCMSSC00406_0001973</name>
</gene>
<protein>
    <submittedName>
        <fullName evidence="1">Uncharacterized protein</fullName>
    </submittedName>
</protein>
<evidence type="ECO:0000313" key="1">
    <source>
        <dbReference type="EMBL" id="KAG9224876.1"/>
    </source>
</evidence>
<accession>A0ACB7J449</accession>
<organism evidence="1 2">
    <name type="scientific">Pleurotus cornucopiae</name>
    <name type="common">Cornucopia mushroom</name>
    <dbReference type="NCBI Taxonomy" id="5321"/>
    <lineage>
        <taxon>Eukaryota</taxon>
        <taxon>Fungi</taxon>
        <taxon>Dikarya</taxon>
        <taxon>Basidiomycota</taxon>
        <taxon>Agaricomycotina</taxon>
        <taxon>Agaricomycetes</taxon>
        <taxon>Agaricomycetidae</taxon>
        <taxon>Agaricales</taxon>
        <taxon>Pleurotineae</taxon>
        <taxon>Pleurotaceae</taxon>
        <taxon>Pleurotus</taxon>
    </lineage>
</organism>
<comment type="caution">
    <text evidence="1">The sequence shown here is derived from an EMBL/GenBank/DDBJ whole genome shotgun (WGS) entry which is preliminary data.</text>
</comment>